<dbReference type="Proteomes" id="UP000712570">
    <property type="component" value="Unassembled WGS sequence"/>
</dbReference>
<reference evidence="1 2" key="1">
    <citation type="submission" date="2020-03" db="EMBL/GenBank/DDBJ databases">
        <title>Draft genome sequence of environmentally isolated violet-colored cultures.</title>
        <authorList>
            <person name="Wilson H.S."/>
        </authorList>
    </citation>
    <scope>NUCLEOTIDE SEQUENCE [LARGE SCALE GENOMIC DNA]</scope>
    <source>
        <strain evidence="1 2">HSC-16F04</strain>
    </source>
</reference>
<accession>A0ABX0L1D1</accession>
<evidence type="ECO:0000313" key="2">
    <source>
        <dbReference type="Proteomes" id="UP000712570"/>
    </source>
</evidence>
<comment type="caution">
    <text evidence="1">The sequence shown here is derived from an EMBL/GenBank/DDBJ whole genome shotgun (WGS) entry which is preliminary data.</text>
</comment>
<organism evidence="1 2">
    <name type="scientific">Iodobacter violaceini</name>
    <dbReference type="NCBI Taxonomy" id="3044271"/>
    <lineage>
        <taxon>Bacteria</taxon>
        <taxon>Pseudomonadati</taxon>
        <taxon>Pseudomonadota</taxon>
        <taxon>Betaproteobacteria</taxon>
        <taxon>Neisseriales</taxon>
        <taxon>Chitinibacteraceae</taxon>
        <taxon>Iodobacter</taxon>
    </lineage>
</organism>
<proteinExistence type="predicted"/>
<evidence type="ECO:0000313" key="1">
    <source>
        <dbReference type="EMBL" id="NHQ87211.1"/>
    </source>
</evidence>
<keyword evidence="2" id="KW-1185">Reference proteome</keyword>
<evidence type="ECO:0008006" key="3">
    <source>
        <dbReference type="Google" id="ProtNLM"/>
    </source>
</evidence>
<dbReference type="EMBL" id="JAAOLX010000007">
    <property type="protein sequence ID" value="NHQ87211.1"/>
    <property type="molecule type" value="Genomic_DNA"/>
</dbReference>
<dbReference type="RefSeq" id="WP_166827264.1">
    <property type="nucleotide sequence ID" value="NZ_JAAOLX010000007.1"/>
</dbReference>
<protein>
    <recommendedName>
        <fullName evidence="3">Secreted protein</fullName>
    </recommendedName>
</protein>
<gene>
    <name evidence="1" type="ORF">HA050_13930</name>
</gene>
<name>A0ABX0L1D1_9NEIS</name>
<sequence length="155" mass="17615">MFKIMIYARCNSAETDNCAIALPIHILSRLSVKIRTICCVFILCSSIAQAEEAKQDDGQILVGGAIAQWTKCISSELTEKIQFIASPAYIAEQILEQCDGHYLKLKQLMLSDMMERNHHQDDKKTEQIVLNSLQDTKDNHRAKIISLVITHRRNK</sequence>